<reference evidence="1" key="2">
    <citation type="submission" date="2019-01" db="UniProtKB">
        <authorList>
            <consortium name="EnsemblPlants"/>
        </authorList>
    </citation>
    <scope>IDENTIFICATION</scope>
    <source>
        <strain evidence="1">cv. Heinz 1706</strain>
    </source>
</reference>
<accession>A0A3Q7FA37</accession>
<keyword evidence="2" id="KW-1185">Reference proteome</keyword>
<dbReference type="PaxDb" id="4081-Solyc02g090050.2.1"/>
<sequence>MQSHGEEILKNYLIPRAMLSSRVDGDLHKWIDAGSRGKTDELIRKKKSTKSHSAPPFYQGKKKFFATAESSRKAAGNKNIMTVHDVPLMPAVRRLHHSVEAICLELHDSHPINVINLPPQVAVTVNSLMKGLHQKQTSSESPSSFMDQPGINDYKHGFLHGKCIFETSHLVPEVVETVKSSIGKTYQRSCRCHKGLNMSLKLHSDHLWQAILELRLRHTDAHIYYYKAFTAVLYSSGLH</sequence>
<name>A0A3Q7FA37_SOLLC</name>
<organism evidence="1">
    <name type="scientific">Solanum lycopersicum</name>
    <name type="common">Tomato</name>
    <name type="synonym">Lycopersicon esculentum</name>
    <dbReference type="NCBI Taxonomy" id="4081"/>
    <lineage>
        <taxon>Eukaryota</taxon>
        <taxon>Viridiplantae</taxon>
        <taxon>Streptophyta</taxon>
        <taxon>Embryophyta</taxon>
        <taxon>Tracheophyta</taxon>
        <taxon>Spermatophyta</taxon>
        <taxon>Magnoliopsida</taxon>
        <taxon>eudicotyledons</taxon>
        <taxon>Gunneridae</taxon>
        <taxon>Pentapetalae</taxon>
        <taxon>asterids</taxon>
        <taxon>lamiids</taxon>
        <taxon>Solanales</taxon>
        <taxon>Solanaceae</taxon>
        <taxon>Solanoideae</taxon>
        <taxon>Solaneae</taxon>
        <taxon>Solanum</taxon>
        <taxon>Solanum subgen. Lycopersicon</taxon>
    </lineage>
</organism>
<dbReference type="EnsemblPlants" id="Solyc02g090047.1.1">
    <property type="protein sequence ID" value="Solyc02g090047.1.1"/>
    <property type="gene ID" value="Solyc02g090047.1"/>
</dbReference>
<reference evidence="1" key="1">
    <citation type="journal article" date="2012" name="Nature">
        <title>The tomato genome sequence provides insights into fleshy fruit evolution.</title>
        <authorList>
            <consortium name="Tomato Genome Consortium"/>
        </authorList>
    </citation>
    <scope>NUCLEOTIDE SEQUENCE [LARGE SCALE GENOMIC DNA]</scope>
    <source>
        <strain evidence="1">cv. Heinz 1706</strain>
    </source>
</reference>
<dbReference type="InParanoid" id="A0A3Q7FA37"/>
<dbReference type="STRING" id="4081.A0A3Q7FA37"/>
<evidence type="ECO:0000313" key="2">
    <source>
        <dbReference type="Proteomes" id="UP000004994"/>
    </source>
</evidence>
<dbReference type="Gramene" id="Solyc02g090047.1.1">
    <property type="protein sequence ID" value="Solyc02g090047.1.1"/>
    <property type="gene ID" value="Solyc02g090047.1"/>
</dbReference>
<protein>
    <submittedName>
        <fullName evidence="1">Uncharacterized protein</fullName>
    </submittedName>
</protein>
<evidence type="ECO:0000313" key="1">
    <source>
        <dbReference type="EnsemblPlants" id="Solyc02g090047.1.1"/>
    </source>
</evidence>
<proteinExistence type="predicted"/>
<dbReference type="Proteomes" id="UP000004994">
    <property type="component" value="Chromosome 2"/>
</dbReference>
<dbReference type="AlphaFoldDB" id="A0A3Q7FA37"/>